<gene>
    <name evidence="2" type="ORF">KSB_90290</name>
</gene>
<sequence>MKYLNNLIEQDHRFIKQLTKPGMGFFSFETAWRTLQGYEVMNMLRKGQLQGVAKGDVRGQIALVAKLFGGAA</sequence>
<dbReference type="EMBL" id="BNJG01000005">
    <property type="protein sequence ID" value="GHO60554.1"/>
    <property type="molecule type" value="Genomic_DNA"/>
</dbReference>
<feature type="domain" description="DDE" evidence="1">
    <location>
        <begin position="2"/>
        <end position="48"/>
    </location>
</feature>
<dbReference type="Pfam" id="PF13610">
    <property type="entry name" value="DDE_Tnp_IS240"/>
    <property type="match status" value="1"/>
</dbReference>
<dbReference type="Proteomes" id="UP000654345">
    <property type="component" value="Unassembled WGS sequence"/>
</dbReference>
<name>A0ABQ3V5U4_9CHLR</name>
<comment type="caution">
    <text evidence="2">The sequence shown here is derived from an EMBL/GenBank/DDBJ whole genome shotgun (WGS) entry which is preliminary data.</text>
</comment>
<evidence type="ECO:0000313" key="2">
    <source>
        <dbReference type="EMBL" id="GHO60554.1"/>
    </source>
</evidence>
<accession>A0ABQ3V5U4</accession>
<evidence type="ECO:0000259" key="1">
    <source>
        <dbReference type="Pfam" id="PF13610"/>
    </source>
</evidence>
<dbReference type="InterPro" id="IPR032874">
    <property type="entry name" value="DDE_dom"/>
</dbReference>
<proteinExistence type="predicted"/>
<reference evidence="2 3" key="1">
    <citation type="journal article" date="2021" name="Int. J. Syst. Evol. Microbiol.">
        <title>Reticulibacter mediterranei gen. nov., sp. nov., within the new family Reticulibacteraceae fam. nov., and Ktedonospora formicarum gen. nov., sp. nov., Ktedonobacter robiniae sp. nov., Dictyobacter formicarum sp. nov. and Dictyobacter arantiisoli sp. nov., belonging to the class Ktedonobacteria.</title>
        <authorList>
            <person name="Yabe S."/>
            <person name="Zheng Y."/>
            <person name="Wang C.M."/>
            <person name="Sakai Y."/>
            <person name="Abe K."/>
            <person name="Yokota A."/>
            <person name="Donadio S."/>
            <person name="Cavaletti L."/>
            <person name="Monciardini P."/>
        </authorList>
    </citation>
    <scope>NUCLEOTIDE SEQUENCE [LARGE SCALE GENOMIC DNA]</scope>
    <source>
        <strain evidence="2 3">SOSP1-30</strain>
    </source>
</reference>
<evidence type="ECO:0000313" key="3">
    <source>
        <dbReference type="Proteomes" id="UP000654345"/>
    </source>
</evidence>
<keyword evidence="3" id="KW-1185">Reference proteome</keyword>
<organism evidence="2 3">
    <name type="scientific">Ktedonobacter robiniae</name>
    <dbReference type="NCBI Taxonomy" id="2778365"/>
    <lineage>
        <taxon>Bacteria</taxon>
        <taxon>Bacillati</taxon>
        <taxon>Chloroflexota</taxon>
        <taxon>Ktedonobacteria</taxon>
        <taxon>Ktedonobacterales</taxon>
        <taxon>Ktedonobacteraceae</taxon>
        <taxon>Ktedonobacter</taxon>
    </lineage>
</organism>
<protein>
    <recommendedName>
        <fullName evidence="1">DDE domain-containing protein</fullName>
    </recommendedName>
</protein>